<dbReference type="SUPFAM" id="SSF160631">
    <property type="entry name" value="SMI1/KNR4-like"/>
    <property type="match status" value="1"/>
</dbReference>
<organism evidence="1 2">
    <name type="scientific">Clavibacter tessellarius</name>
    <dbReference type="NCBI Taxonomy" id="31965"/>
    <lineage>
        <taxon>Bacteria</taxon>
        <taxon>Bacillati</taxon>
        <taxon>Actinomycetota</taxon>
        <taxon>Actinomycetes</taxon>
        <taxon>Micrococcales</taxon>
        <taxon>Microbacteriaceae</taxon>
        <taxon>Clavibacter</taxon>
    </lineage>
</organism>
<reference evidence="1" key="1">
    <citation type="submission" date="2017-08" db="EMBL/GenBank/DDBJ databases">
        <title>Genomes of multiple Clavibacter strains from different subspecies.</title>
        <authorList>
            <person name="Yuan X.-K."/>
            <person name="Li X.-S."/>
            <person name="Nie J."/>
            <person name="De Boer S.H."/>
        </authorList>
    </citation>
    <scope>NUCLEOTIDE SEQUENCE [LARGE SCALE GENOMIC DNA]</scope>
    <source>
        <strain evidence="1">ATCC 33566</strain>
    </source>
</reference>
<evidence type="ECO:0000313" key="1">
    <source>
        <dbReference type="EMBL" id="OQJ64033.1"/>
    </source>
</evidence>
<name>A0A225CNS2_9MICO</name>
<dbReference type="Gene3D" id="3.40.1580.10">
    <property type="entry name" value="SMI1/KNR4-like"/>
    <property type="match status" value="1"/>
</dbReference>
<dbReference type="AlphaFoldDB" id="A0A225CNS2"/>
<dbReference type="Proteomes" id="UP000215316">
    <property type="component" value="Unassembled WGS sequence"/>
</dbReference>
<evidence type="ECO:0008006" key="3">
    <source>
        <dbReference type="Google" id="ProtNLM"/>
    </source>
</evidence>
<evidence type="ECO:0000313" key="2">
    <source>
        <dbReference type="Proteomes" id="UP000215316"/>
    </source>
</evidence>
<dbReference type="RefSeq" id="WP_094130694.1">
    <property type="nucleotide sequence ID" value="NZ_CP040788.1"/>
</dbReference>
<proteinExistence type="predicted"/>
<protein>
    <recommendedName>
        <fullName evidence="3">Knr4/Smi1-like domain-containing protein</fullName>
    </recommendedName>
</protein>
<sequence length="149" mass="16585">MFDEAALREIAATASVIRHGPPVDPAWTADAEEALGFPLPESCRWWSAEYGDISIAGQDMLTLAPPEFRDDADQDLVYVRKLDVSSGARPLDRLCFFVPSLEESFAFDLARYDQGEHPVIREDALGGGDHAYARSFAEFMERQRAECEG</sequence>
<dbReference type="InterPro" id="IPR037883">
    <property type="entry name" value="Knr4/Smi1-like_sf"/>
</dbReference>
<accession>A0A225CNS2</accession>
<comment type="caution">
    <text evidence="1">The sequence shown here is derived from an EMBL/GenBank/DDBJ whole genome shotgun (WGS) entry which is preliminary data.</text>
</comment>
<dbReference type="OrthoDB" id="1739659at2"/>
<gene>
    <name evidence="1" type="ORF">B5P24_14015</name>
</gene>
<keyword evidence="2" id="KW-1185">Reference proteome</keyword>
<dbReference type="EMBL" id="MZMQ01000001">
    <property type="protein sequence ID" value="OQJ64033.1"/>
    <property type="molecule type" value="Genomic_DNA"/>
</dbReference>
<dbReference type="Pfam" id="PF14568">
    <property type="entry name" value="SUKH_6"/>
    <property type="match status" value="1"/>
</dbReference>